<dbReference type="GO" id="GO:0051604">
    <property type="term" value="P:protein maturation"/>
    <property type="evidence" value="ECO:0007669"/>
    <property type="project" value="TreeGrafter"/>
</dbReference>
<protein>
    <recommendedName>
        <fullName evidence="1">Carbamoyltransferase Kae1-like domain-containing protein</fullName>
    </recommendedName>
</protein>
<feature type="domain" description="Carbamoyltransferase Kae1-like" evidence="1">
    <location>
        <begin position="349"/>
        <end position="508"/>
    </location>
</feature>
<dbReference type="InterPro" id="IPR055128">
    <property type="entry name" value="HypF_C_2"/>
</dbReference>
<dbReference type="PANTHER" id="PTHR42959:SF1">
    <property type="entry name" value="CARBAMOYLTRANSFERASE HYPF"/>
    <property type="match status" value="1"/>
</dbReference>
<dbReference type="Pfam" id="PF22521">
    <property type="entry name" value="HypF_C_2"/>
    <property type="match status" value="1"/>
</dbReference>
<dbReference type="EMBL" id="PDKK01000006">
    <property type="protein sequence ID" value="RXK05558.1"/>
    <property type="molecule type" value="Genomic_DNA"/>
</dbReference>
<evidence type="ECO:0000313" key="3">
    <source>
        <dbReference type="Proteomes" id="UP000289758"/>
    </source>
</evidence>
<proteinExistence type="predicted"/>
<dbReference type="AlphaFoldDB" id="A0A4Q1AQI1"/>
<gene>
    <name evidence="2" type="ORF">CRV07_08605</name>
</gene>
<sequence>MELIYKIDFNSTNFYFKNIIDCIIKESKVNANSKMYKGFILLICDDIQENIEKLFKELETRLPLSIFLSNSEVLESFDYEKYEEIEDKDIKINLTLMTNDQIKKILEENHIDFSNDINKIKEGGISRFETNNGLKDFFLPSKKLRELFESRGHEVKLLITNINAASNLLEISQKDLQLLCSIERPLVKLKFKLLENRDKEYSNTRFIYAKIPDDKETVLFSNALKNSGIDFVLYINDDIYQNGLKVTYNDKQNIIIHGEKTLFPKYDYKLNRKVICAKDYFDEYGSVFRATLCQFNKKDVPVAGAYFSYNSENSSILVNLPEVGQKDIIHIPNIVSSVDNCLEDIKSIDENCNRLVENYKIKFPEFFEKEFNNRNSNGFGTILNILSYLLGMRDYKEFEDTALLYSAKGGIQIDMNLIKIDGKNYLDYRRVIQSSMSYLLAGVEKSMIAYSFYESLSEFLVDNINKIDKEIRINDLILCGNMFANTILLTKLNKNLKNVNILISKEYPIDL</sequence>
<dbReference type="Gene3D" id="3.30.420.40">
    <property type="match status" value="1"/>
</dbReference>
<evidence type="ECO:0000313" key="2">
    <source>
        <dbReference type="EMBL" id="RXK05558.1"/>
    </source>
</evidence>
<keyword evidence="3" id="KW-1185">Reference proteome</keyword>
<accession>A0A4Q1AQI1</accession>
<dbReference type="GO" id="GO:0016743">
    <property type="term" value="F:carboxyl- or carbamoyltransferase activity"/>
    <property type="evidence" value="ECO:0007669"/>
    <property type="project" value="TreeGrafter"/>
</dbReference>
<evidence type="ECO:0000259" key="1">
    <source>
        <dbReference type="Pfam" id="PF22521"/>
    </source>
</evidence>
<dbReference type="RefSeq" id="WP_129087310.1">
    <property type="nucleotide sequence ID" value="NZ_CP053836.1"/>
</dbReference>
<dbReference type="InterPro" id="IPR051060">
    <property type="entry name" value="Carbamoyltrans_HypF-like"/>
</dbReference>
<dbReference type="InterPro" id="IPR043129">
    <property type="entry name" value="ATPase_NBD"/>
</dbReference>
<dbReference type="Proteomes" id="UP000289758">
    <property type="component" value="Unassembled WGS sequence"/>
</dbReference>
<dbReference type="OrthoDB" id="189895at2"/>
<dbReference type="SUPFAM" id="SSF53067">
    <property type="entry name" value="Actin-like ATPase domain"/>
    <property type="match status" value="1"/>
</dbReference>
<dbReference type="PANTHER" id="PTHR42959">
    <property type="entry name" value="CARBAMOYLTRANSFERASE"/>
    <property type="match status" value="1"/>
</dbReference>
<name>A0A4Q1AQI1_9BACT</name>
<comment type="caution">
    <text evidence="2">The sequence shown here is derived from an EMBL/GenBank/DDBJ whole genome shotgun (WGS) entry which is preliminary data.</text>
</comment>
<dbReference type="GO" id="GO:0008270">
    <property type="term" value="F:zinc ion binding"/>
    <property type="evidence" value="ECO:0007669"/>
    <property type="project" value="TreeGrafter"/>
</dbReference>
<organism evidence="2 3">
    <name type="scientific">Halarcobacter ebronensis</name>
    <dbReference type="NCBI Taxonomy" id="1462615"/>
    <lineage>
        <taxon>Bacteria</taxon>
        <taxon>Pseudomonadati</taxon>
        <taxon>Campylobacterota</taxon>
        <taxon>Epsilonproteobacteria</taxon>
        <taxon>Campylobacterales</taxon>
        <taxon>Arcobacteraceae</taxon>
        <taxon>Halarcobacter</taxon>
    </lineage>
</organism>
<reference evidence="2 3" key="1">
    <citation type="submission" date="2017-10" db="EMBL/GenBank/DDBJ databases">
        <title>Genomics of the genus Arcobacter.</title>
        <authorList>
            <person name="Perez-Cataluna A."/>
            <person name="Figueras M.J."/>
        </authorList>
    </citation>
    <scope>NUCLEOTIDE SEQUENCE [LARGE SCALE GENOMIC DNA]</scope>
    <source>
        <strain evidence="2 3">CECT 8441</strain>
    </source>
</reference>